<keyword evidence="2" id="KW-0812">Transmembrane</keyword>
<dbReference type="InterPro" id="IPR050966">
    <property type="entry name" value="Glutamyl_endopeptidase"/>
</dbReference>
<reference evidence="4" key="1">
    <citation type="submission" date="2021-10" db="EMBL/GenBank/DDBJ databases">
        <title>Tropical sea cucumber genome reveals ecological adaptation and Cuvierian tubules defense mechanism.</title>
        <authorList>
            <person name="Chen T."/>
        </authorList>
    </citation>
    <scope>NUCLEOTIDE SEQUENCE</scope>
    <source>
        <strain evidence="4">Nanhai2018</strain>
        <tissue evidence="4">Muscle</tissue>
    </source>
</reference>
<dbReference type="Gene3D" id="2.40.10.10">
    <property type="entry name" value="Trypsin-like serine proteases"/>
    <property type="match status" value="1"/>
</dbReference>
<dbReference type="Pfam" id="PF00089">
    <property type="entry name" value="Trypsin"/>
    <property type="match status" value="1"/>
</dbReference>
<keyword evidence="2" id="KW-0472">Membrane</keyword>
<evidence type="ECO:0000259" key="3">
    <source>
        <dbReference type="Pfam" id="PF00089"/>
    </source>
</evidence>
<evidence type="ECO:0000256" key="1">
    <source>
        <dbReference type="ARBA" id="ARBA00022729"/>
    </source>
</evidence>
<sequence>MEYKQLFLLSFWMVFVTIVVVHISAEQSGTDQHKLIKKVAYKVKAKKMKALKRISEDLSYTIYSKELPVGSESYMLDPDEASLALTWSKTVKKQKKMLKRQRKRQKRTIFEEDSRSRISSPFHKRMFPFNTAVHVYPACTGTVIGQRYVLTAAECIHNGDRLLATIDKLRVAMYRQDDDFDPLETDEPWSKAVTWYKINKVFIPNGWRWKLDPARYNYAVLRVSEGHFNRCMAIEGNANVAMSKRNRIHFSSFERFHRKDNPILLYRYCYMEKNSMTYIYEQCDSTPEALGAGIYYRFWKGEDNIWERKIIAVKSDKRQNVKLNGDKNTKLVGKDLRITPLVFAQICFWVSNSTTSCGKGTISDICFK</sequence>
<keyword evidence="1" id="KW-0732">Signal</keyword>
<dbReference type="OrthoDB" id="10037376at2759"/>
<name>A0A9Q1BSU1_HOLLE</name>
<organism evidence="4 5">
    <name type="scientific">Holothuria leucospilota</name>
    <name type="common">Black long sea cucumber</name>
    <name type="synonym">Mertensiothuria leucospilota</name>
    <dbReference type="NCBI Taxonomy" id="206669"/>
    <lineage>
        <taxon>Eukaryota</taxon>
        <taxon>Metazoa</taxon>
        <taxon>Echinodermata</taxon>
        <taxon>Eleutherozoa</taxon>
        <taxon>Echinozoa</taxon>
        <taxon>Holothuroidea</taxon>
        <taxon>Aspidochirotacea</taxon>
        <taxon>Aspidochirotida</taxon>
        <taxon>Holothuriidae</taxon>
        <taxon>Holothuria</taxon>
    </lineage>
</organism>
<dbReference type="InterPro" id="IPR043504">
    <property type="entry name" value="Peptidase_S1_PA_chymotrypsin"/>
</dbReference>
<dbReference type="SUPFAM" id="SSF50494">
    <property type="entry name" value="Trypsin-like serine proteases"/>
    <property type="match status" value="1"/>
</dbReference>
<dbReference type="Proteomes" id="UP001152320">
    <property type="component" value="Chromosome 12"/>
</dbReference>
<proteinExistence type="predicted"/>
<accession>A0A9Q1BSU1</accession>
<comment type="caution">
    <text evidence="4">The sequence shown here is derived from an EMBL/GenBank/DDBJ whole genome shotgun (WGS) entry which is preliminary data.</text>
</comment>
<dbReference type="PANTHER" id="PTHR15462">
    <property type="entry name" value="SERINE PROTEASE"/>
    <property type="match status" value="1"/>
</dbReference>
<keyword evidence="4" id="KW-0645">Protease</keyword>
<evidence type="ECO:0000256" key="2">
    <source>
        <dbReference type="SAM" id="Phobius"/>
    </source>
</evidence>
<gene>
    <name evidence="4" type="ORF">HOLleu_25551</name>
</gene>
<dbReference type="InterPro" id="IPR001254">
    <property type="entry name" value="Trypsin_dom"/>
</dbReference>
<dbReference type="GO" id="GO:0006508">
    <property type="term" value="P:proteolysis"/>
    <property type="evidence" value="ECO:0007669"/>
    <property type="project" value="UniProtKB-KW"/>
</dbReference>
<dbReference type="EMBL" id="JAIZAY010000012">
    <property type="protein sequence ID" value="KAJ8032125.1"/>
    <property type="molecule type" value="Genomic_DNA"/>
</dbReference>
<feature type="domain" description="Peptidase S1" evidence="3">
    <location>
        <begin position="126"/>
        <end position="161"/>
    </location>
</feature>
<evidence type="ECO:0000313" key="4">
    <source>
        <dbReference type="EMBL" id="KAJ8032125.1"/>
    </source>
</evidence>
<dbReference type="InterPro" id="IPR009003">
    <property type="entry name" value="Peptidase_S1_PA"/>
</dbReference>
<dbReference type="PANTHER" id="PTHR15462:SF8">
    <property type="entry name" value="SERINE PROTEASE"/>
    <property type="match status" value="1"/>
</dbReference>
<protein>
    <submittedName>
        <fullName evidence="4">Serine protease 23</fullName>
    </submittedName>
</protein>
<keyword evidence="2" id="KW-1133">Transmembrane helix</keyword>
<keyword evidence="4" id="KW-0378">Hydrolase</keyword>
<keyword evidence="5" id="KW-1185">Reference proteome</keyword>
<evidence type="ECO:0000313" key="5">
    <source>
        <dbReference type="Proteomes" id="UP001152320"/>
    </source>
</evidence>
<dbReference type="GO" id="GO:0004252">
    <property type="term" value="F:serine-type endopeptidase activity"/>
    <property type="evidence" value="ECO:0007669"/>
    <property type="project" value="InterPro"/>
</dbReference>
<feature type="transmembrane region" description="Helical" evidence="2">
    <location>
        <begin position="6"/>
        <end position="25"/>
    </location>
</feature>
<dbReference type="AlphaFoldDB" id="A0A9Q1BSU1"/>